<feature type="region of interest" description="Disordered" evidence="5">
    <location>
        <begin position="346"/>
        <end position="371"/>
    </location>
</feature>
<evidence type="ECO:0000313" key="8">
    <source>
        <dbReference type="EMBL" id="KAF8407893.1"/>
    </source>
</evidence>
<dbReference type="SMART" id="SM00292">
    <property type="entry name" value="BRCT"/>
    <property type="match status" value="1"/>
</dbReference>
<dbReference type="PROSITE" id="PS50172">
    <property type="entry name" value="BRCT"/>
    <property type="match status" value="1"/>
</dbReference>
<accession>A0A835DL93</accession>
<dbReference type="InterPro" id="IPR017907">
    <property type="entry name" value="Znf_RING_CS"/>
</dbReference>
<gene>
    <name evidence="8" type="ORF">HHK36_007031</name>
</gene>
<dbReference type="GO" id="GO:0008270">
    <property type="term" value="F:zinc ion binding"/>
    <property type="evidence" value="ECO:0007669"/>
    <property type="project" value="UniProtKB-KW"/>
</dbReference>
<dbReference type="OMA" id="IRGMESV"/>
<comment type="caution">
    <text evidence="8">The sequence shown here is derived from an EMBL/GenBank/DDBJ whole genome shotgun (WGS) entry which is preliminary data.</text>
</comment>
<sequence>MEDESLEDEFAFHSNESEVRRGYTIRGMESVIATVSGYHGLERFKLIKLISQTGASYLGALTKSTTHLVCWKFEGRKYSLAKSFGTVIVSHRWFEDCMKEGKRVPERPYILQSGQQVGTLLWEVPLVGKKESLLTRKKDKFLSDRSNTSNDTRELEIDTGHRDTGQAVWDDSRLLSENLFPDLGTTNSNSREFKKNVVQKTSKQVHRSSSRYCSLEPRLFGLIRMEQEESSSYSSVVSGRQKRNVPDTVGSTTTAKPTCKGRRLLKKIASRDILESAVVDCEQVCFPTEDYNPLDSITATPNDSNDLTTENALMFQGTKSEDRFCNRGQNEKEGLEDVEEIKELNNADASNDSNLLGEDTSSAPTRTSQEGFSDLEETMNEELKDVGEFGQIARLPTSIELSCVICWTDFSSTRGVLPCGHRFCFSCIQGWADHMASRRMVSTCPLCKASFMSITKVDGVGSSDQKIYSQTIPYASSTTDIFMLFDQETPSFGPQSSLSSVCCECRCREPEDLLITCHLCRIRCVHSYCLDPPLVPWTCIHCRDLRMLYQHFR</sequence>
<evidence type="ECO:0000256" key="2">
    <source>
        <dbReference type="ARBA" id="ARBA00022771"/>
    </source>
</evidence>
<dbReference type="SUPFAM" id="SSF57850">
    <property type="entry name" value="RING/U-box"/>
    <property type="match status" value="1"/>
</dbReference>
<dbReference type="PANTHER" id="PTHR47776:SF2">
    <property type="entry name" value="RING-TYPE E3 UBIQUITIN TRANSFERASE BRCA1"/>
    <property type="match status" value="1"/>
</dbReference>
<protein>
    <recommendedName>
        <fullName evidence="10">RING-type E3 ubiquitin transferase BRCA1</fullName>
    </recommendedName>
</protein>
<dbReference type="PROSITE" id="PS00518">
    <property type="entry name" value="ZF_RING_1"/>
    <property type="match status" value="1"/>
</dbReference>
<evidence type="ECO:0000256" key="1">
    <source>
        <dbReference type="ARBA" id="ARBA00022723"/>
    </source>
</evidence>
<evidence type="ECO:0000313" key="9">
    <source>
        <dbReference type="Proteomes" id="UP000655225"/>
    </source>
</evidence>
<evidence type="ECO:0000259" key="6">
    <source>
        <dbReference type="PROSITE" id="PS50089"/>
    </source>
</evidence>
<dbReference type="InterPro" id="IPR036420">
    <property type="entry name" value="BRCT_dom_sf"/>
</dbReference>
<dbReference type="Pfam" id="PF12738">
    <property type="entry name" value="PTCB-BRCT"/>
    <property type="match status" value="1"/>
</dbReference>
<feature type="domain" description="BRCT" evidence="7">
    <location>
        <begin position="20"/>
        <end position="111"/>
    </location>
</feature>
<dbReference type="OrthoDB" id="251770at2759"/>
<dbReference type="SMART" id="SM00184">
    <property type="entry name" value="RING"/>
    <property type="match status" value="1"/>
</dbReference>
<proteinExistence type="predicted"/>
<feature type="region of interest" description="Disordered" evidence="5">
    <location>
        <begin position="233"/>
        <end position="256"/>
    </location>
</feature>
<dbReference type="Pfam" id="PF13639">
    <property type="entry name" value="zf-RING_2"/>
    <property type="match status" value="1"/>
</dbReference>
<dbReference type="AlphaFoldDB" id="A0A835DL93"/>
<dbReference type="EMBL" id="JABCRI010000004">
    <property type="protein sequence ID" value="KAF8407893.1"/>
    <property type="molecule type" value="Genomic_DNA"/>
</dbReference>
<dbReference type="Gene3D" id="3.30.40.10">
    <property type="entry name" value="Zinc/RING finger domain, C3HC4 (zinc finger)"/>
    <property type="match status" value="1"/>
</dbReference>
<evidence type="ECO:0000256" key="5">
    <source>
        <dbReference type="SAM" id="MobiDB-lite"/>
    </source>
</evidence>
<name>A0A835DL93_TETSI</name>
<evidence type="ECO:0000256" key="4">
    <source>
        <dbReference type="PROSITE-ProRule" id="PRU00175"/>
    </source>
</evidence>
<dbReference type="SUPFAM" id="SSF52113">
    <property type="entry name" value="BRCT domain"/>
    <property type="match status" value="1"/>
</dbReference>
<dbReference type="InterPro" id="IPR013083">
    <property type="entry name" value="Znf_RING/FYVE/PHD"/>
</dbReference>
<dbReference type="InterPro" id="IPR001841">
    <property type="entry name" value="Znf_RING"/>
</dbReference>
<evidence type="ECO:0000259" key="7">
    <source>
        <dbReference type="PROSITE" id="PS50172"/>
    </source>
</evidence>
<evidence type="ECO:0000256" key="3">
    <source>
        <dbReference type="ARBA" id="ARBA00022833"/>
    </source>
</evidence>
<reference evidence="8 9" key="1">
    <citation type="submission" date="2020-04" db="EMBL/GenBank/DDBJ databases">
        <title>Plant Genome Project.</title>
        <authorList>
            <person name="Zhang R.-G."/>
        </authorList>
    </citation>
    <scope>NUCLEOTIDE SEQUENCE [LARGE SCALE GENOMIC DNA]</scope>
    <source>
        <strain evidence="8">YNK0</strain>
        <tissue evidence="8">Leaf</tissue>
    </source>
</reference>
<keyword evidence="2 4" id="KW-0863">Zinc-finger</keyword>
<dbReference type="Gene3D" id="3.40.50.10190">
    <property type="entry name" value="BRCT domain"/>
    <property type="match status" value="1"/>
</dbReference>
<dbReference type="InterPro" id="IPR001357">
    <property type="entry name" value="BRCT_dom"/>
</dbReference>
<feature type="domain" description="RING-type" evidence="6">
    <location>
        <begin position="403"/>
        <end position="448"/>
    </location>
</feature>
<keyword evidence="3" id="KW-0862">Zinc</keyword>
<dbReference type="Proteomes" id="UP000655225">
    <property type="component" value="Unassembled WGS sequence"/>
</dbReference>
<dbReference type="PROSITE" id="PS50089">
    <property type="entry name" value="ZF_RING_2"/>
    <property type="match status" value="1"/>
</dbReference>
<feature type="compositionally biased region" description="Polar residues" evidence="5">
    <location>
        <begin position="347"/>
        <end position="371"/>
    </location>
</feature>
<evidence type="ECO:0008006" key="10">
    <source>
        <dbReference type="Google" id="ProtNLM"/>
    </source>
</evidence>
<dbReference type="PANTHER" id="PTHR47776">
    <property type="entry name" value="F5A8.9 PROTEIN"/>
    <property type="match status" value="1"/>
</dbReference>
<dbReference type="SUPFAM" id="SSF57903">
    <property type="entry name" value="FYVE/PHD zinc finger"/>
    <property type="match status" value="1"/>
</dbReference>
<dbReference type="InterPro" id="IPR011011">
    <property type="entry name" value="Znf_FYVE_PHD"/>
</dbReference>
<organism evidence="8 9">
    <name type="scientific">Tetracentron sinense</name>
    <name type="common">Spur-leaf</name>
    <dbReference type="NCBI Taxonomy" id="13715"/>
    <lineage>
        <taxon>Eukaryota</taxon>
        <taxon>Viridiplantae</taxon>
        <taxon>Streptophyta</taxon>
        <taxon>Embryophyta</taxon>
        <taxon>Tracheophyta</taxon>
        <taxon>Spermatophyta</taxon>
        <taxon>Magnoliopsida</taxon>
        <taxon>Trochodendrales</taxon>
        <taxon>Trochodendraceae</taxon>
        <taxon>Tetracentron</taxon>
    </lineage>
</organism>
<keyword evidence="1" id="KW-0479">Metal-binding</keyword>
<keyword evidence="9" id="KW-1185">Reference proteome</keyword>